<evidence type="ECO:0000313" key="2">
    <source>
        <dbReference type="EMBL" id="MCO1333337.1"/>
    </source>
</evidence>
<proteinExistence type="predicted"/>
<evidence type="ECO:0000313" key="3">
    <source>
        <dbReference type="Proteomes" id="UP001139028"/>
    </source>
</evidence>
<comment type="caution">
    <text evidence="2">The sequence shown here is derived from an EMBL/GenBank/DDBJ whole genome shotgun (WGS) entry which is preliminary data.</text>
</comment>
<organism evidence="2 3">
    <name type="scientific">Microbulbifer okhotskensis</name>
    <dbReference type="NCBI Taxonomy" id="2926617"/>
    <lineage>
        <taxon>Bacteria</taxon>
        <taxon>Pseudomonadati</taxon>
        <taxon>Pseudomonadota</taxon>
        <taxon>Gammaproteobacteria</taxon>
        <taxon>Cellvibrionales</taxon>
        <taxon>Microbulbiferaceae</taxon>
        <taxon>Microbulbifer</taxon>
    </lineage>
</organism>
<feature type="chain" id="PRO_5040885447" evidence="1">
    <location>
        <begin position="31"/>
        <end position="98"/>
    </location>
</feature>
<feature type="signal peptide" evidence="1">
    <location>
        <begin position="1"/>
        <end position="30"/>
    </location>
</feature>
<dbReference type="AlphaFoldDB" id="A0A9X2EJE8"/>
<name>A0A9X2EJE8_9GAMM</name>
<keyword evidence="3" id="KW-1185">Reference proteome</keyword>
<evidence type="ECO:0000256" key="1">
    <source>
        <dbReference type="SAM" id="SignalP"/>
    </source>
</evidence>
<dbReference type="EMBL" id="JALBWM010000007">
    <property type="protein sequence ID" value="MCO1333337.1"/>
    <property type="molecule type" value="Genomic_DNA"/>
</dbReference>
<dbReference type="RefSeq" id="WP_252464542.1">
    <property type="nucleotide sequence ID" value="NZ_JALBWM010000007.1"/>
</dbReference>
<protein>
    <submittedName>
        <fullName evidence="2">Uncharacterized protein</fullName>
    </submittedName>
</protein>
<keyword evidence="1" id="KW-0732">Signal</keyword>
<gene>
    <name evidence="2" type="ORF">MO867_03190</name>
</gene>
<sequence>MFSLRSSKKVQFCAALSLIVAALHTGQVAAAGVGISSGKIRRELTQKIDQQMLQKLSECIDKSGEVDEGIPYPVRIAEDKVQSGGAANPYTKGRLTVM</sequence>
<accession>A0A9X2EJE8</accession>
<reference evidence="2" key="1">
    <citation type="journal article" date="2022" name="Arch. Microbiol.">
        <title>Microbulbifer okhotskensis sp. nov., isolated from a deep bottom sediment of the Okhotsk Sea.</title>
        <authorList>
            <person name="Romanenko L."/>
            <person name="Kurilenko V."/>
            <person name="Otstavnykh N."/>
            <person name="Velansky P."/>
            <person name="Isaeva M."/>
            <person name="Mikhailov V."/>
        </authorList>
    </citation>
    <scope>NUCLEOTIDE SEQUENCE</scope>
    <source>
        <strain evidence="2">OS29</strain>
    </source>
</reference>
<dbReference type="Proteomes" id="UP001139028">
    <property type="component" value="Unassembled WGS sequence"/>
</dbReference>